<dbReference type="GO" id="GO:0016887">
    <property type="term" value="F:ATP hydrolysis activity"/>
    <property type="evidence" value="ECO:0007669"/>
    <property type="project" value="InterPro"/>
</dbReference>
<gene>
    <name evidence="2" type="ORF">GCM10011594_40360</name>
</gene>
<dbReference type="Pfam" id="PF13304">
    <property type="entry name" value="AAA_21"/>
    <property type="match status" value="1"/>
</dbReference>
<dbReference type="CDD" id="cd00267">
    <property type="entry name" value="ABC_ATPase"/>
    <property type="match status" value="1"/>
</dbReference>
<keyword evidence="3" id="KW-1185">Reference proteome</keyword>
<sequence length="478" mass="52661">MAMQTALQQFEQGKATARHNHWDLSGEFDAMLARMLGEHSSVAIDFVRRFRDSPATAGSPGETTLGKVEQLWKEVFPGRSLFWSDWRPMVRNVSTGAEMTYSGNQMSDGEKAALFLMARVFSAAPGAIIVDEPETHLHSLLAVRLWNAIEAARPDIRFVYVTHDLTFALSRQQATYVLASPTAGLRVIGVDTELPGDVSEALLGSASLSFYASRVVFCEGDASSHDEPFYNAWFNGPDTVVRPVAGYERVLRCVEALRSSGVASALEAVGVIDGDYHAQAFRDALPAGVYMLKVHEIESLFSLPEIVDAVRGHLEMDPLDRISYKQKLQSSVNDDQRRKITIERWKQRLEPSLEGLVSSVTQKQGNIDEIVQQFPDIFDHTKWQFSPESILLEEQKRVDDALLAKADINDVLAVVPGKQMLPLAAQACGINADKYVNLIINTLGRTGTPTALAVELENALKAQLPTRRSVIAGVLPPS</sequence>
<accession>A0A917WN02</accession>
<dbReference type="EMBL" id="BMNA01000015">
    <property type="protein sequence ID" value="GGM16248.1"/>
    <property type="molecule type" value="Genomic_DNA"/>
</dbReference>
<dbReference type="InterPro" id="IPR003959">
    <property type="entry name" value="ATPase_AAA_core"/>
</dbReference>
<proteinExistence type="predicted"/>
<dbReference type="Gene3D" id="3.40.50.300">
    <property type="entry name" value="P-loop containing nucleotide triphosphate hydrolases"/>
    <property type="match status" value="1"/>
</dbReference>
<evidence type="ECO:0000313" key="2">
    <source>
        <dbReference type="EMBL" id="GGM16248.1"/>
    </source>
</evidence>
<dbReference type="InterPro" id="IPR027417">
    <property type="entry name" value="P-loop_NTPase"/>
</dbReference>
<evidence type="ECO:0000259" key="1">
    <source>
        <dbReference type="Pfam" id="PF13304"/>
    </source>
</evidence>
<reference evidence="2" key="1">
    <citation type="journal article" date="2014" name="Int. J. Syst. Evol. Microbiol.">
        <title>Complete genome sequence of Corynebacterium casei LMG S-19264T (=DSM 44701T), isolated from a smear-ripened cheese.</title>
        <authorList>
            <consortium name="US DOE Joint Genome Institute (JGI-PGF)"/>
            <person name="Walter F."/>
            <person name="Albersmeier A."/>
            <person name="Kalinowski J."/>
            <person name="Ruckert C."/>
        </authorList>
    </citation>
    <scope>NUCLEOTIDE SEQUENCE</scope>
    <source>
        <strain evidence="2">CGMCC 4.7308</strain>
    </source>
</reference>
<dbReference type="SUPFAM" id="SSF52540">
    <property type="entry name" value="P-loop containing nucleoside triphosphate hydrolases"/>
    <property type="match status" value="1"/>
</dbReference>
<dbReference type="AlphaFoldDB" id="A0A917WN02"/>
<evidence type="ECO:0000313" key="3">
    <source>
        <dbReference type="Proteomes" id="UP000655208"/>
    </source>
</evidence>
<dbReference type="GO" id="GO:0005524">
    <property type="term" value="F:ATP binding"/>
    <property type="evidence" value="ECO:0007669"/>
    <property type="project" value="InterPro"/>
</dbReference>
<name>A0A917WN02_9ACTN</name>
<comment type="caution">
    <text evidence="2">The sequence shown here is derived from an EMBL/GenBank/DDBJ whole genome shotgun (WGS) entry which is preliminary data.</text>
</comment>
<reference evidence="2" key="2">
    <citation type="submission" date="2020-09" db="EMBL/GenBank/DDBJ databases">
        <authorList>
            <person name="Sun Q."/>
            <person name="Zhou Y."/>
        </authorList>
    </citation>
    <scope>NUCLEOTIDE SEQUENCE</scope>
    <source>
        <strain evidence="2">CGMCC 4.7308</strain>
    </source>
</reference>
<protein>
    <recommendedName>
        <fullName evidence="1">ATPase AAA-type core domain-containing protein</fullName>
    </recommendedName>
</protein>
<dbReference type="Proteomes" id="UP000655208">
    <property type="component" value="Unassembled WGS sequence"/>
</dbReference>
<feature type="domain" description="ATPase AAA-type core" evidence="1">
    <location>
        <begin position="105"/>
        <end position="166"/>
    </location>
</feature>
<organism evidence="2 3">
    <name type="scientific">Nakamurella endophytica</name>
    <dbReference type="NCBI Taxonomy" id="1748367"/>
    <lineage>
        <taxon>Bacteria</taxon>
        <taxon>Bacillati</taxon>
        <taxon>Actinomycetota</taxon>
        <taxon>Actinomycetes</taxon>
        <taxon>Nakamurellales</taxon>
        <taxon>Nakamurellaceae</taxon>
        <taxon>Nakamurella</taxon>
    </lineage>
</organism>